<dbReference type="InterPro" id="IPR036691">
    <property type="entry name" value="Endo/exonu/phosph_ase_sf"/>
</dbReference>
<dbReference type="SUPFAM" id="SSF56219">
    <property type="entry name" value="DNase I-like"/>
    <property type="match status" value="1"/>
</dbReference>
<dbReference type="PANTHER" id="PTHR16320:SF23">
    <property type="entry name" value="SPHINGOMYELINASE C 1"/>
    <property type="match status" value="1"/>
</dbReference>
<dbReference type="EMBL" id="FNNE01000011">
    <property type="protein sequence ID" value="SDX60888.1"/>
    <property type="molecule type" value="Genomic_DNA"/>
</dbReference>
<dbReference type="Gene3D" id="3.60.10.10">
    <property type="entry name" value="Endonuclease/exonuclease/phosphatase"/>
    <property type="match status" value="1"/>
</dbReference>
<gene>
    <name evidence="2" type="ORF">SAMN04487960_111123</name>
</gene>
<keyword evidence="3" id="KW-1185">Reference proteome</keyword>
<dbReference type="AlphaFoldDB" id="A0A1H3D432"/>
<keyword evidence="2" id="KW-0269">Exonuclease</keyword>
<dbReference type="Gene3D" id="2.60.270.50">
    <property type="match status" value="1"/>
</dbReference>
<dbReference type="GO" id="GO:0004767">
    <property type="term" value="F:sphingomyelin phosphodiesterase activity"/>
    <property type="evidence" value="ECO:0007669"/>
    <property type="project" value="InterPro"/>
</dbReference>
<dbReference type="InterPro" id="IPR005135">
    <property type="entry name" value="Endo/exonuclease/phosphatase"/>
</dbReference>
<organism evidence="2 3">
    <name type="scientific">Marinobacter mobilis</name>
    <dbReference type="NCBI Taxonomy" id="488533"/>
    <lineage>
        <taxon>Bacteria</taxon>
        <taxon>Pseudomonadati</taxon>
        <taxon>Pseudomonadota</taxon>
        <taxon>Gammaproteobacteria</taxon>
        <taxon>Pseudomonadales</taxon>
        <taxon>Marinobacteraceae</taxon>
        <taxon>Marinobacter</taxon>
    </lineage>
</organism>
<proteinExistence type="predicted"/>
<evidence type="ECO:0000313" key="2">
    <source>
        <dbReference type="EMBL" id="SDX60888.1"/>
    </source>
</evidence>
<dbReference type="InterPro" id="IPR038772">
    <property type="entry name" value="Sph/SMPD2-like"/>
</dbReference>
<dbReference type="PANTHER" id="PTHR16320">
    <property type="entry name" value="SPHINGOMYELINASE FAMILY MEMBER"/>
    <property type="match status" value="1"/>
</dbReference>
<evidence type="ECO:0000259" key="1">
    <source>
        <dbReference type="Pfam" id="PF03372"/>
    </source>
</evidence>
<sequence>MPRYSYDAVINNNTNGVLKFLYCCKGTDNNPSGWDAEKGKLYHGEMTHQDSEIPKGQSRTFSAKSTGDTIQGTLVFEASSGEVVWIYFHVPDLEKRHLQSRTISIEINKSKGDHHPKAVYDVQPCKPLELITYNTHLFGSSNLDKTIPQAFSEKARRALFEDDARRSLIAEKIVTENADVVILQEVWGEKNHQNIIERVVQKYPFVCFVDENQPSTIYNLSFAAAALTVWAFQGPLTAISGIFSGKALQPSDMIGNGLLLLSKFPIIAVDYLNYRKVEGEDTSARKAVISAVLRVSPESDASKQLRLIYTHMPTKKELHRENIDDVVEVIGRGKQSTIVAGDFNIGRSTYENSFSPIKDLGYKDSYVAVHGVVTDENIQKACTTDINRNSLDSKVRPGVTGEPDRIDYVFTSGAGNAHLSLEPLQVAVDHDTWKYQNDDGLSDLSDHYPLKSTIKIIWK</sequence>
<evidence type="ECO:0000313" key="3">
    <source>
        <dbReference type="Proteomes" id="UP000199675"/>
    </source>
</evidence>
<name>A0A1H3D432_9GAMM</name>
<dbReference type="Pfam" id="PF03372">
    <property type="entry name" value="Exo_endo_phos"/>
    <property type="match status" value="1"/>
</dbReference>
<reference evidence="2 3" key="1">
    <citation type="submission" date="2016-10" db="EMBL/GenBank/DDBJ databases">
        <authorList>
            <person name="de Groot N.N."/>
        </authorList>
    </citation>
    <scope>NUCLEOTIDE SEQUENCE [LARGE SCALE GENOMIC DNA]</scope>
    <source>
        <strain evidence="2 3">CGMCC 1.7059</strain>
    </source>
</reference>
<dbReference type="Proteomes" id="UP000199675">
    <property type="component" value="Unassembled WGS sequence"/>
</dbReference>
<dbReference type="OrthoDB" id="9793162at2"/>
<dbReference type="RefSeq" id="WP_091816983.1">
    <property type="nucleotide sequence ID" value="NZ_FNNE01000011.1"/>
</dbReference>
<keyword evidence="2" id="KW-0378">Hydrolase</keyword>
<feature type="domain" description="Endonuclease/exonuclease/phosphatase" evidence="1">
    <location>
        <begin position="162"/>
        <end position="447"/>
    </location>
</feature>
<dbReference type="GO" id="GO:0004527">
    <property type="term" value="F:exonuclease activity"/>
    <property type="evidence" value="ECO:0007669"/>
    <property type="project" value="UniProtKB-KW"/>
</dbReference>
<accession>A0A1H3D432</accession>
<keyword evidence="2" id="KW-0540">Nuclease</keyword>
<keyword evidence="2" id="KW-0255">Endonuclease</keyword>
<dbReference type="GO" id="GO:0004519">
    <property type="term" value="F:endonuclease activity"/>
    <property type="evidence" value="ECO:0007669"/>
    <property type="project" value="UniProtKB-KW"/>
</dbReference>
<protein>
    <submittedName>
        <fullName evidence="2">Endonuclease/Exonuclease/phosphatase family protein</fullName>
    </submittedName>
</protein>